<dbReference type="PANTHER" id="PTHR21381">
    <property type="entry name" value="ZGC:162297"/>
    <property type="match status" value="1"/>
</dbReference>
<dbReference type="PANTHER" id="PTHR21381:SF3">
    <property type="entry name" value="SGC REGION PROTEIN SGCQ-RELATED"/>
    <property type="match status" value="1"/>
</dbReference>
<dbReference type="SUPFAM" id="SSF51366">
    <property type="entry name" value="Ribulose-phoshate binding barrel"/>
    <property type="match status" value="1"/>
</dbReference>
<comment type="similarity">
    <text evidence="1">Belongs to the BtpA family.</text>
</comment>
<accession>A0A3B0T3K0</accession>
<dbReference type="AlphaFoldDB" id="A0A3B0T3K0"/>
<dbReference type="PIRSF" id="PIRSF005956">
    <property type="entry name" value="BtpA"/>
    <property type="match status" value="1"/>
</dbReference>
<gene>
    <name evidence="2" type="ORF">MNBD_ACTINO01-1893</name>
</gene>
<sequence>MNERFHRIFPEDKPLIAMAHVPPLPGTPLYDADAGIAGLIDSLKRDVEILVDTGFDAVMFCNEGDRPYRFEAGYDGVAVMSRVIAEAAPRAIPFGADFLWDAAAALAIAAATGASFMREVVTGFYESDMGPWSTDAGALLRERRRLDADAVAIFMNITPEFASPIGRRSLHDVARSTVVSSIPDAILISGPMAGAEPDLAALEEAKSAVRDDAPVLVNTGAKSTNIASFLSVADGAIVGSDLKVDGYTWNPVDPGRAKRFVEAARG</sequence>
<proteinExistence type="inferred from homology"/>
<dbReference type="Pfam" id="PF03437">
    <property type="entry name" value="BtpA"/>
    <property type="match status" value="1"/>
</dbReference>
<evidence type="ECO:0000256" key="1">
    <source>
        <dbReference type="ARBA" id="ARBA00006007"/>
    </source>
</evidence>
<protein>
    <submittedName>
        <fullName evidence="2">Photosystem I assembly BtpA</fullName>
    </submittedName>
</protein>
<dbReference type="InterPro" id="IPR011060">
    <property type="entry name" value="RibuloseP-bd_barrel"/>
</dbReference>
<name>A0A3B0T3K0_9ZZZZ</name>
<evidence type="ECO:0000313" key="2">
    <source>
        <dbReference type="EMBL" id="VAW01506.1"/>
    </source>
</evidence>
<dbReference type="InterPro" id="IPR005137">
    <property type="entry name" value="BtpA"/>
</dbReference>
<dbReference type="EMBL" id="UOEI01000303">
    <property type="protein sequence ID" value="VAW01506.1"/>
    <property type="molecule type" value="Genomic_DNA"/>
</dbReference>
<reference evidence="2" key="1">
    <citation type="submission" date="2018-06" db="EMBL/GenBank/DDBJ databases">
        <authorList>
            <person name="Zhirakovskaya E."/>
        </authorList>
    </citation>
    <scope>NUCLEOTIDE SEQUENCE</scope>
</reference>
<organism evidence="2">
    <name type="scientific">hydrothermal vent metagenome</name>
    <dbReference type="NCBI Taxonomy" id="652676"/>
    <lineage>
        <taxon>unclassified sequences</taxon>
        <taxon>metagenomes</taxon>
        <taxon>ecological metagenomes</taxon>
    </lineage>
</organism>
<dbReference type="NCBIfam" id="TIGR00259">
    <property type="entry name" value="thylakoid_BtpA"/>
    <property type="match status" value="1"/>
</dbReference>